<dbReference type="SUPFAM" id="SSF50475">
    <property type="entry name" value="FMN-binding split barrel"/>
    <property type="match status" value="1"/>
</dbReference>
<sequence>MRPRSAAGCGRASHAITSPHMTTVDSHSSGPRNSEQRKREALGRLARDNDAWVATADAVGEPCLVPLAFWWDGEAVWLSTRDTNPTGRNLCSSGRVRLSFGHSRDVVLIHGTARMLTREELPAEVGDAFAAKDGWDPREDHPSYVFFQVTPQVLQAWGTVPEMAGRTLMRDGKWLV</sequence>
<reference evidence="3" key="2">
    <citation type="submission" date="2020-09" db="EMBL/GenBank/DDBJ databases">
        <authorList>
            <person name="Sun Q."/>
            <person name="Zhou Y."/>
        </authorList>
    </citation>
    <scope>NUCLEOTIDE SEQUENCE</scope>
    <source>
        <strain evidence="3">CGMCC 4.7110</strain>
    </source>
</reference>
<evidence type="ECO:0000256" key="1">
    <source>
        <dbReference type="SAM" id="MobiDB-lite"/>
    </source>
</evidence>
<dbReference type="Gene3D" id="2.30.110.10">
    <property type="entry name" value="Electron Transport, Fmn-binding Protein, Chain A"/>
    <property type="match status" value="1"/>
</dbReference>
<gene>
    <name evidence="3" type="ORF">GCM10011578_053350</name>
</gene>
<protein>
    <recommendedName>
        <fullName evidence="2">Pyridoxamine 5'-phosphate oxidase N-terminal domain-containing protein</fullName>
    </recommendedName>
</protein>
<dbReference type="Pfam" id="PF01243">
    <property type="entry name" value="PNPOx_N"/>
    <property type="match status" value="1"/>
</dbReference>
<reference evidence="3" key="1">
    <citation type="journal article" date="2014" name="Int. J. Syst. Evol. Microbiol.">
        <title>Complete genome sequence of Corynebacterium casei LMG S-19264T (=DSM 44701T), isolated from a smear-ripened cheese.</title>
        <authorList>
            <consortium name="US DOE Joint Genome Institute (JGI-PGF)"/>
            <person name="Walter F."/>
            <person name="Albersmeier A."/>
            <person name="Kalinowski J."/>
            <person name="Ruckert C."/>
        </authorList>
    </citation>
    <scope>NUCLEOTIDE SEQUENCE</scope>
    <source>
        <strain evidence="3">CGMCC 4.7110</strain>
    </source>
</reference>
<feature type="region of interest" description="Disordered" evidence="1">
    <location>
        <begin position="1"/>
        <end position="39"/>
    </location>
</feature>
<organism evidence="3 4">
    <name type="scientific">Streptomyces fuscichromogenes</name>
    <dbReference type="NCBI Taxonomy" id="1324013"/>
    <lineage>
        <taxon>Bacteria</taxon>
        <taxon>Bacillati</taxon>
        <taxon>Actinomycetota</taxon>
        <taxon>Actinomycetes</taxon>
        <taxon>Kitasatosporales</taxon>
        <taxon>Streptomycetaceae</taxon>
        <taxon>Streptomyces</taxon>
    </lineage>
</organism>
<evidence type="ECO:0000313" key="4">
    <source>
        <dbReference type="Proteomes" id="UP000653411"/>
    </source>
</evidence>
<feature type="domain" description="Pyridoxamine 5'-phosphate oxidase N-terminal" evidence="2">
    <location>
        <begin position="45"/>
        <end position="157"/>
    </location>
</feature>
<dbReference type="InterPro" id="IPR011576">
    <property type="entry name" value="Pyridox_Oxase_N"/>
</dbReference>
<keyword evidence="4" id="KW-1185">Reference proteome</keyword>
<dbReference type="InterPro" id="IPR012349">
    <property type="entry name" value="Split_barrel_FMN-bd"/>
</dbReference>
<comment type="caution">
    <text evidence="3">The sequence shown here is derived from an EMBL/GenBank/DDBJ whole genome shotgun (WGS) entry which is preliminary data.</text>
</comment>
<evidence type="ECO:0000259" key="2">
    <source>
        <dbReference type="Pfam" id="PF01243"/>
    </source>
</evidence>
<dbReference type="Proteomes" id="UP000653411">
    <property type="component" value="Unassembled WGS sequence"/>
</dbReference>
<dbReference type="EMBL" id="BMML01000012">
    <property type="protein sequence ID" value="GGN21895.1"/>
    <property type="molecule type" value="Genomic_DNA"/>
</dbReference>
<name>A0A917XFZ8_9ACTN</name>
<accession>A0A917XFZ8</accession>
<feature type="compositionally biased region" description="Polar residues" evidence="1">
    <location>
        <begin position="15"/>
        <end position="33"/>
    </location>
</feature>
<proteinExistence type="predicted"/>
<dbReference type="AlphaFoldDB" id="A0A917XFZ8"/>
<evidence type="ECO:0000313" key="3">
    <source>
        <dbReference type="EMBL" id="GGN21895.1"/>
    </source>
</evidence>